<dbReference type="GO" id="GO:0005850">
    <property type="term" value="C:eukaryotic translation initiation factor 2 complex"/>
    <property type="evidence" value="ECO:0007669"/>
    <property type="project" value="TreeGrafter"/>
</dbReference>
<evidence type="ECO:0000256" key="3">
    <source>
        <dbReference type="ARBA" id="ARBA00020950"/>
    </source>
</evidence>
<comment type="subcellular location">
    <subcellularLocation>
        <location evidence="1">Cytoplasm</location>
        <location evidence="1">Stress granule</location>
    </subcellularLocation>
</comment>
<dbReference type="AlphaFoldDB" id="S4RR77"/>
<dbReference type="SUPFAM" id="SSF50249">
    <property type="entry name" value="Nucleic acid-binding proteins"/>
    <property type="match status" value="1"/>
</dbReference>
<comment type="similarity">
    <text evidence="2">Belongs to the eIF-2-alpha family.</text>
</comment>
<keyword evidence="7" id="KW-1133">Transmembrane helix</keyword>
<dbReference type="InterPro" id="IPR011488">
    <property type="entry name" value="TIF_2_asu"/>
</dbReference>
<evidence type="ECO:0000256" key="5">
    <source>
        <dbReference type="ARBA" id="ARBA00022917"/>
    </source>
</evidence>
<dbReference type="InterPro" id="IPR012340">
    <property type="entry name" value="NA-bd_OB-fold"/>
</dbReference>
<dbReference type="GeneTree" id="ENSGT00390000007015"/>
<dbReference type="GO" id="GO:0043022">
    <property type="term" value="F:ribosome binding"/>
    <property type="evidence" value="ECO:0007669"/>
    <property type="project" value="TreeGrafter"/>
</dbReference>
<dbReference type="GO" id="GO:0003723">
    <property type="term" value="F:RNA binding"/>
    <property type="evidence" value="ECO:0007669"/>
    <property type="project" value="InterPro"/>
</dbReference>
<dbReference type="PANTHER" id="PTHR10602:SF0">
    <property type="entry name" value="EUKARYOTIC TRANSLATION INITIATION FACTOR 2 SUBUNIT 1"/>
    <property type="match status" value="1"/>
</dbReference>
<dbReference type="FunFam" id="2.40.50.140:FF:000795">
    <property type="entry name" value="Eukaryotic translation initiation factor 2 subunit 1"/>
    <property type="match status" value="1"/>
</dbReference>
<keyword evidence="7" id="KW-0472">Membrane</keyword>
<keyword evidence="5" id="KW-0648">Protein biosynthesis</keyword>
<dbReference type="PROSITE" id="PS50126">
    <property type="entry name" value="S1"/>
    <property type="match status" value="1"/>
</dbReference>
<dbReference type="FunFam" id="1.10.150.190:FF:000001">
    <property type="entry name" value="Eukaryotic translation initiation factor 2 subunit 1"/>
    <property type="match status" value="1"/>
</dbReference>
<reference evidence="9" key="2">
    <citation type="submission" date="2025-09" db="UniProtKB">
        <authorList>
            <consortium name="Ensembl"/>
        </authorList>
    </citation>
    <scope>IDENTIFICATION</scope>
</reference>
<evidence type="ECO:0000256" key="6">
    <source>
        <dbReference type="ARBA" id="ARBA00033370"/>
    </source>
</evidence>
<dbReference type="SMART" id="SM00316">
    <property type="entry name" value="S1"/>
    <property type="match status" value="1"/>
</dbReference>
<dbReference type="Pfam" id="PF07541">
    <property type="entry name" value="EIF_2_alpha"/>
    <property type="match status" value="1"/>
</dbReference>
<dbReference type="InterPro" id="IPR003029">
    <property type="entry name" value="S1_domain"/>
</dbReference>
<dbReference type="GO" id="GO:0033290">
    <property type="term" value="C:eukaryotic 48S preinitiation complex"/>
    <property type="evidence" value="ECO:0007669"/>
    <property type="project" value="TreeGrafter"/>
</dbReference>
<reference evidence="9" key="1">
    <citation type="submission" date="2025-08" db="UniProtKB">
        <authorList>
            <consortium name="Ensembl"/>
        </authorList>
    </citation>
    <scope>IDENTIFICATION</scope>
</reference>
<dbReference type="OMA" id="DVNEHQR"/>
<evidence type="ECO:0000259" key="8">
    <source>
        <dbReference type="PROSITE" id="PS50126"/>
    </source>
</evidence>
<sequence length="342" mass="39380">MPLGCRFYQHKFPEVEDVVMVNVRSIAEMGAYVSLLEYNNIEGMILLSELSRRRIRSINKLIRIGRNECVVVIRVDKEKGYIDLSKRRVSPEEALKCEDKFTKSKTVYSILRHVAEVLDYSKDEQLESLYQRTAWVFDEKYNKPGYGAYDAFKLAVSDPSVLDGLDLTEEEKGVLLENIHRRLTPQAVKIRADIEVACYGYEGIDAVKEALKGGLACSTEKMPIKINLIAPPRYVMTTTTLERTEGLSILNQAMATIKEKIEEKRGVFNVQMAVKYLARMTMGVILFVIKIFWSIVQMKRSSPGSWRSSKRRMRKWTVTTTQRRWKQRIDTLCIGIIGKWST</sequence>
<evidence type="ECO:0000313" key="9">
    <source>
        <dbReference type="Ensembl" id="ENSPMAP00000007713.1"/>
    </source>
</evidence>
<dbReference type="GO" id="GO:0034976">
    <property type="term" value="P:response to endoplasmic reticulum stress"/>
    <property type="evidence" value="ECO:0007669"/>
    <property type="project" value="UniProtKB-ARBA"/>
</dbReference>
<dbReference type="InterPro" id="IPR024055">
    <property type="entry name" value="TIF2_asu_C"/>
</dbReference>
<dbReference type="InterPro" id="IPR024054">
    <property type="entry name" value="TIF2_asu_middle_sf"/>
</dbReference>
<feature type="transmembrane region" description="Helical" evidence="7">
    <location>
        <begin position="276"/>
        <end position="296"/>
    </location>
</feature>
<evidence type="ECO:0000256" key="4">
    <source>
        <dbReference type="ARBA" id="ARBA00022540"/>
    </source>
</evidence>
<dbReference type="GO" id="GO:0003743">
    <property type="term" value="F:translation initiation factor activity"/>
    <property type="evidence" value="ECO:0007669"/>
    <property type="project" value="UniProtKB-KW"/>
</dbReference>
<organism evidence="9">
    <name type="scientific">Petromyzon marinus</name>
    <name type="common">Sea lamprey</name>
    <dbReference type="NCBI Taxonomy" id="7757"/>
    <lineage>
        <taxon>Eukaryota</taxon>
        <taxon>Metazoa</taxon>
        <taxon>Chordata</taxon>
        <taxon>Craniata</taxon>
        <taxon>Vertebrata</taxon>
        <taxon>Cyclostomata</taxon>
        <taxon>Hyperoartia</taxon>
        <taxon>Petromyzontiformes</taxon>
        <taxon>Petromyzontidae</taxon>
        <taxon>Petromyzon</taxon>
    </lineage>
</organism>
<dbReference type="STRING" id="7757.ENSPMAP00000007713"/>
<evidence type="ECO:0000256" key="1">
    <source>
        <dbReference type="ARBA" id="ARBA00004210"/>
    </source>
</evidence>
<dbReference type="CDD" id="cd04452">
    <property type="entry name" value="S1_IF2_alpha"/>
    <property type="match status" value="1"/>
</dbReference>
<dbReference type="Pfam" id="PF00575">
    <property type="entry name" value="S1"/>
    <property type="match status" value="1"/>
</dbReference>
<dbReference type="Gene3D" id="2.40.50.140">
    <property type="entry name" value="Nucleic acid-binding proteins"/>
    <property type="match status" value="1"/>
</dbReference>
<dbReference type="PANTHER" id="PTHR10602">
    <property type="entry name" value="EUKARYOTIC TRANSLATION INITIATION FACTOR 2 SUBUNIT 1"/>
    <property type="match status" value="1"/>
</dbReference>
<dbReference type="SUPFAM" id="SSF116742">
    <property type="entry name" value="eIF2alpha middle domain-like"/>
    <property type="match status" value="1"/>
</dbReference>
<accession>S4RR77</accession>
<protein>
    <recommendedName>
        <fullName evidence="3">Eukaryotic translation initiation factor 2 subunit 1</fullName>
    </recommendedName>
    <alternativeName>
        <fullName evidence="6">Eukaryotic translation initiation factor 2 subunit alpha</fullName>
    </alternativeName>
</protein>
<proteinExistence type="inferred from homology"/>
<dbReference type="Gene3D" id="3.30.70.1130">
    <property type="entry name" value="EIF_2_alpha"/>
    <property type="match status" value="1"/>
</dbReference>
<dbReference type="Gene3D" id="1.10.150.190">
    <property type="entry name" value="Translation initiation factor 2, subunit 1, domain 2"/>
    <property type="match status" value="1"/>
</dbReference>
<evidence type="ECO:0000256" key="7">
    <source>
        <dbReference type="SAM" id="Phobius"/>
    </source>
</evidence>
<dbReference type="SUPFAM" id="SSF110993">
    <property type="entry name" value="eIF-2-alpha, C-terminal domain"/>
    <property type="match status" value="1"/>
</dbReference>
<dbReference type="InterPro" id="IPR044126">
    <property type="entry name" value="S1_IF2_alpha"/>
</dbReference>
<keyword evidence="4" id="KW-0396">Initiation factor</keyword>
<feature type="domain" description="S1 motif" evidence="8">
    <location>
        <begin position="16"/>
        <end position="87"/>
    </location>
</feature>
<dbReference type="GO" id="GO:0010494">
    <property type="term" value="C:cytoplasmic stress granule"/>
    <property type="evidence" value="ECO:0007669"/>
    <property type="project" value="UniProtKB-SubCell"/>
</dbReference>
<keyword evidence="7" id="KW-0812">Transmembrane</keyword>
<gene>
    <name evidence="9" type="primary">EIF2S1</name>
</gene>
<name>S4RR77_PETMA</name>
<dbReference type="Ensembl" id="ENSPMAT00000007747.1">
    <property type="protein sequence ID" value="ENSPMAP00000007713.1"/>
    <property type="gene ID" value="ENSPMAG00000006991.1"/>
</dbReference>
<evidence type="ECO:0000256" key="2">
    <source>
        <dbReference type="ARBA" id="ARBA00007223"/>
    </source>
</evidence>